<sequence>MTDDDDVPAPAGGEAEARAKLLEEQEARIAALRTAVLSGRVPDEASFDYERFFGGPAKGDAPKG</sequence>
<accession>A0A4Q2U3U8</accession>
<dbReference type="RefSeq" id="WP_129229292.1">
    <property type="nucleotide sequence ID" value="NZ_QYBB01000047.1"/>
</dbReference>
<gene>
    <name evidence="1" type="ORF">D3273_23275</name>
</gene>
<reference evidence="1 2" key="2">
    <citation type="submission" date="2019-02" db="EMBL/GenBank/DDBJ databases">
        <title>'Lichenibacterium ramalinii' gen. nov. sp. nov., 'Lichenibacterium minor' gen. nov. sp. nov.</title>
        <authorList>
            <person name="Pankratov T."/>
        </authorList>
    </citation>
    <scope>NUCLEOTIDE SEQUENCE [LARGE SCALE GENOMIC DNA]</scope>
    <source>
        <strain evidence="1 2">RmlP026</strain>
    </source>
</reference>
<dbReference type="EMBL" id="QYBB01000047">
    <property type="protein sequence ID" value="RYC29567.1"/>
    <property type="molecule type" value="Genomic_DNA"/>
</dbReference>
<comment type="caution">
    <text evidence="1">The sequence shown here is derived from an EMBL/GenBank/DDBJ whole genome shotgun (WGS) entry which is preliminary data.</text>
</comment>
<evidence type="ECO:0000313" key="2">
    <source>
        <dbReference type="Proteomes" id="UP000290759"/>
    </source>
</evidence>
<dbReference type="Pfam" id="PF03693">
    <property type="entry name" value="ParD_antitoxin"/>
    <property type="match status" value="1"/>
</dbReference>
<keyword evidence="2" id="KW-1185">Reference proteome</keyword>
<reference evidence="1 2" key="1">
    <citation type="submission" date="2018-12" db="EMBL/GenBank/DDBJ databases">
        <authorList>
            <person name="Grouzdev D.S."/>
            <person name="Krutkina M.S."/>
        </authorList>
    </citation>
    <scope>NUCLEOTIDE SEQUENCE [LARGE SCALE GENOMIC DNA]</scope>
    <source>
        <strain evidence="1 2">RmlP026</strain>
    </source>
</reference>
<proteinExistence type="predicted"/>
<protein>
    <submittedName>
        <fullName evidence="1">Uncharacterized protein</fullName>
    </submittedName>
</protein>
<dbReference type="Proteomes" id="UP000290759">
    <property type="component" value="Unassembled WGS sequence"/>
</dbReference>
<evidence type="ECO:0000313" key="1">
    <source>
        <dbReference type="EMBL" id="RYC29567.1"/>
    </source>
</evidence>
<dbReference type="AlphaFoldDB" id="A0A4Q2U3U8"/>
<organism evidence="1 2">
    <name type="scientific">Lichenibacterium minor</name>
    <dbReference type="NCBI Taxonomy" id="2316528"/>
    <lineage>
        <taxon>Bacteria</taxon>
        <taxon>Pseudomonadati</taxon>
        <taxon>Pseudomonadota</taxon>
        <taxon>Alphaproteobacteria</taxon>
        <taxon>Hyphomicrobiales</taxon>
        <taxon>Lichenihabitantaceae</taxon>
        <taxon>Lichenibacterium</taxon>
    </lineage>
</organism>
<dbReference type="InterPro" id="IPR022789">
    <property type="entry name" value="ParD"/>
</dbReference>
<name>A0A4Q2U3U8_9HYPH</name>